<evidence type="ECO:0000313" key="3">
    <source>
        <dbReference type="Proteomes" id="UP000634136"/>
    </source>
</evidence>
<keyword evidence="3" id="KW-1185">Reference proteome</keyword>
<feature type="chain" id="PRO_5032452154" evidence="1">
    <location>
        <begin position="22"/>
        <end position="52"/>
    </location>
</feature>
<dbReference type="Proteomes" id="UP000634136">
    <property type="component" value="Unassembled WGS sequence"/>
</dbReference>
<evidence type="ECO:0000313" key="2">
    <source>
        <dbReference type="EMBL" id="KAF7841495.1"/>
    </source>
</evidence>
<dbReference type="AlphaFoldDB" id="A0A834XAR1"/>
<accession>A0A834XAR1</accession>
<protein>
    <submittedName>
        <fullName evidence="2">Uncharacterized protein</fullName>
    </submittedName>
</protein>
<proteinExistence type="predicted"/>
<evidence type="ECO:0000256" key="1">
    <source>
        <dbReference type="SAM" id="SignalP"/>
    </source>
</evidence>
<reference evidence="2" key="1">
    <citation type="submission" date="2020-09" db="EMBL/GenBank/DDBJ databases">
        <title>Genome-Enabled Discovery of Anthraquinone Biosynthesis in Senna tora.</title>
        <authorList>
            <person name="Kang S.-H."/>
            <person name="Pandey R.P."/>
            <person name="Lee C.-M."/>
            <person name="Sim J.-S."/>
            <person name="Jeong J.-T."/>
            <person name="Choi B.-S."/>
            <person name="Jung M."/>
            <person name="Ginzburg D."/>
            <person name="Zhao K."/>
            <person name="Won S.Y."/>
            <person name="Oh T.-J."/>
            <person name="Yu Y."/>
            <person name="Kim N.-H."/>
            <person name="Lee O.R."/>
            <person name="Lee T.-H."/>
            <person name="Bashyal P."/>
            <person name="Kim T.-S."/>
            <person name="Lee W.-H."/>
            <person name="Kawkins C."/>
            <person name="Kim C.-K."/>
            <person name="Kim J.S."/>
            <person name="Ahn B.O."/>
            <person name="Rhee S.Y."/>
            <person name="Sohng J.K."/>
        </authorList>
    </citation>
    <scope>NUCLEOTIDE SEQUENCE</scope>
    <source>
        <tissue evidence="2">Leaf</tissue>
    </source>
</reference>
<feature type="signal peptide" evidence="1">
    <location>
        <begin position="1"/>
        <end position="21"/>
    </location>
</feature>
<organism evidence="2 3">
    <name type="scientific">Senna tora</name>
    <dbReference type="NCBI Taxonomy" id="362788"/>
    <lineage>
        <taxon>Eukaryota</taxon>
        <taxon>Viridiplantae</taxon>
        <taxon>Streptophyta</taxon>
        <taxon>Embryophyta</taxon>
        <taxon>Tracheophyta</taxon>
        <taxon>Spermatophyta</taxon>
        <taxon>Magnoliopsida</taxon>
        <taxon>eudicotyledons</taxon>
        <taxon>Gunneridae</taxon>
        <taxon>Pentapetalae</taxon>
        <taxon>rosids</taxon>
        <taxon>fabids</taxon>
        <taxon>Fabales</taxon>
        <taxon>Fabaceae</taxon>
        <taxon>Caesalpinioideae</taxon>
        <taxon>Cassia clade</taxon>
        <taxon>Senna</taxon>
    </lineage>
</organism>
<comment type="caution">
    <text evidence="2">The sequence shown here is derived from an EMBL/GenBank/DDBJ whole genome shotgun (WGS) entry which is preliminary data.</text>
</comment>
<gene>
    <name evidence="2" type="ORF">G2W53_003793</name>
</gene>
<sequence>MAGTWWLAVVLHECRWSSVWSALILYRERSSRRRGSTLAISHSIFMVASPSL</sequence>
<name>A0A834XAR1_9FABA</name>
<keyword evidence="1" id="KW-0732">Signal</keyword>
<dbReference type="EMBL" id="JAAIUW010000002">
    <property type="protein sequence ID" value="KAF7841495.1"/>
    <property type="molecule type" value="Genomic_DNA"/>
</dbReference>